<reference evidence="2" key="1">
    <citation type="submission" date="2021-04" db="EMBL/GenBank/DDBJ databases">
        <title>Biosynthetic gene clusters of Dactylosporangioum roseum.</title>
        <authorList>
            <person name="Hartkoorn R.C."/>
            <person name="Beaudoing E."/>
            <person name="Hot D."/>
            <person name="Moureu S."/>
        </authorList>
    </citation>
    <scope>NUCLEOTIDE SEQUENCE</scope>
    <source>
        <strain evidence="2">NRRL B-16295</strain>
    </source>
</reference>
<feature type="region of interest" description="Disordered" evidence="1">
    <location>
        <begin position="128"/>
        <end position="155"/>
    </location>
</feature>
<sequence length="306" mass="33911">MASQGYRDWLKAGKPYSLIRPAKALQKKLRAYGLTVYDYPNDAHLTASTPEDHTPFSVTGWPGLNARWKARALDVMPRSESYAHRKENADIARQIIRDRTAGVPGVMWIKYLNWTDENGTCRQERWTPGHVTRSSTDNGHIHISGRSDVDDDARADDYDPIARMRGKDDDMIDPQQWDDLQWRMDAIFGDQPQIRGGRFTPDKAPELSRNRLHARLNAIDAAMAASANREQALIDAFHAIVASGTSVDTAAVLARIDQRTADVTGLVEQQAARIAELETELAATREAAEANLSPAERAGLNGVPGS</sequence>
<dbReference type="EMBL" id="CP073721">
    <property type="protein sequence ID" value="UWZ37845.1"/>
    <property type="molecule type" value="Genomic_DNA"/>
</dbReference>
<protein>
    <submittedName>
        <fullName evidence="2">Uncharacterized protein</fullName>
    </submittedName>
</protein>
<name>A0ABY5ZA31_9ACTN</name>
<evidence type="ECO:0000313" key="3">
    <source>
        <dbReference type="Proteomes" id="UP001058271"/>
    </source>
</evidence>
<keyword evidence="3" id="KW-1185">Reference proteome</keyword>
<proteinExistence type="predicted"/>
<gene>
    <name evidence="2" type="ORF">Drose_06105</name>
</gene>
<evidence type="ECO:0000313" key="2">
    <source>
        <dbReference type="EMBL" id="UWZ37845.1"/>
    </source>
</evidence>
<evidence type="ECO:0000256" key="1">
    <source>
        <dbReference type="SAM" id="MobiDB-lite"/>
    </source>
</evidence>
<accession>A0ABY5ZA31</accession>
<dbReference type="RefSeq" id="WP_260727209.1">
    <property type="nucleotide sequence ID" value="NZ_BAAABS010000033.1"/>
</dbReference>
<organism evidence="2 3">
    <name type="scientific">Dactylosporangium roseum</name>
    <dbReference type="NCBI Taxonomy" id="47989"/>
    <lineage>
        <taxon>Bacteria</taxon>
        <taxon>Bacillati</taxon>
        <taxon>Actinomycetota</taxon>
        <taxon>Actinomycetes</taxon>
        <taxon>Micromonosporales</taxon>
        <taxon>Micromonosporaceae</taxon>
        <taxon>Dactylosporangium</taxon>
    </lineage>
</organism>
<dbReference type="Proteomes" id="UP001058271">
    <property type="component" value="Chromosome"/>
</dbReference>